<accession>A0A9W8ME87</accession>
<dbReference type="Gene3D" id="3.40.50.300">
    <property type="entry name" value="P-loop containing nucleotide triphosphate hydrolases"/>
    <property type="match status" value="1"/>
</dbReference>
<keyword evidence="1 6" id="KW-0479">Metal-binding</keyword>
<dbReference type="PANTHER" id="PTHR10218">
    <property type="entry name" value="GTP-BINDING PROTEIN ALPHA SUBUNIT"/>
    <property type="match status" value="1"/>
</dbReference>
<gene>
    <name evidence="7" type="ORF">H1R20_g11677</name>
</gene>
<dbReference type="AlphaFoldDB" id="A0A9W8ME87"/>
<reference evidence="7" key="1">
    <citation type="submission" date="2022-06" db="EMBL/GenBank/DDBJ databases">
        <title>Genome Sequence of Candolleomyces eurysporus.</title>
        <authorList>
            <person name="Buettner E."/>
        </authorList>
    </citation>
    <scope>NUCLEOTIDE SEQUENCE</scope>
    <source>
        <strain evidence="7">VTCC 930004</strain>
    </source>
</reference>
<evidence type="ECO:0000256" key="3">
    <source>
        <dbReference type="ARBA" id="ARBA00023134"/>
    </source>
</evidence>
<dbReference type="GO" id="GO:0005834">
    <property type="term" value="C:heterotrimeric G-protein complex"/>
    <property type="evidence" value="ECO:0007669"/>
    <property type="project" value="TreeGrafter"/>
</dbReference>
<evidence type="ECO:0000256" key="2">
    <source>
        <dbReference type="ARBA" id="ARBA00022741"/>
    </source>
</evidence>
<keyword evidence="4" id="KW-0807">Transducer</keyword>
<comment type="caution">
    <text evidence="7">The sequence shown here is derived from an EMBL/GenBank/DDBJ whole genome shotgun (WGS) entry which is preliminary data.</text>
</comment>
<keyword evidence="8" id="KW-1185">Reference proteome</keyword>
<evidence type="ECO:0000256" key="6">
    <source>
        <dbReference type="PIRSR" id="PIRSR601019-2"/>
    </source>
</evidence>
<feature type="binding site" evidence="6">
    <location>
        <position position="25"/>
    </location>
    <ligand>
        <name>Mg(2+)</name>
        <dbReference type="ChEBI" id="CHEBI:18420"/>
    </ligand>
</feature>
<evidence type="ECO:0000256" key="5">
    <source>
        <dbReference type="PIRSR" id="PIRSR601019-1"/>
    </source>
</evidence>
<keyword evidence="3 5" id="KW-0342">GTP-binding</keyword>
<dbReference type="SUPFAM" id="SSF47895">
    <property type="entry name" value="Transducin (alpha subunit), insertion domain"/>
    <property type="match status" value="1"/>
</dbReference>
<dbReference type="PRINTS" id="PR00318">
    <property type="entry name" value="GPROTEINA"/>
</dbReference>
<sequence>MDAGRIASRDYQPTDDDVLRARLRTIGVQEHKFTSGRAGINQGYQWHLYDVGGAKSDRAAWVPYFDNVDALIFLALGIRREFNRGSPSE</sequence>
<keyword evidence="6" id="KW-0460">Magnesium</keyword>
<dbReference type="SUPFAM" id="SSF52540">
    <property type="entry name" value="P-loop containing nucleoside triphosphate hydrolases"/>
    <property type="match status" value="1"/>
</dbReference>
<dbReference type="Gene3D" id="1.10.400.10">
    <property type="entry name" value="GI Alpha 1, domain 2-like"/>
    <property type="match status" value="1"/>
</dbReference>
<dbReference type="GO" id="GO:0005525">
    <property type="term" value="F:GTP binding"/>
    <property type="evidence" value="ECO:0007669"/>
    <property type="project" value="UniProtKB-KW"/>
</dbReference>
<dbReference type="OrthoDB" id="5817230at2759"/>
<dbReference type="InterPro" id="IPR011025">
    <property type="entry name" value="GproteinA_insert"/>
</dbReference>
<dbReference type="PANTHER" id="PTHR10218:SF302">
    <property type="entry name" value="GUANINE NUCLEOTIDE-BINDING PROTEIN ALPHA-5 SUBUNIT"/>
    <property type="match status" value="1"/>
</dbReference>
<dbReference type="GO" id="GO:0001664">
    <property type="term" value="F:G protein-coupled receptor binding"/>
    <property type="evidence" value="ECO:0007669"/>
    <property type="project" value="TreeGrafter"/>
</dbReference>
<proteinExistence type="predicted"/>
<dbReference type="GO" id="GO:0003924">
    <property type="term" value="F:GTPase activity"/>
    <property type="evidence" value="ECO:0007669"/>
    <property type="project" value="InterPro"/>
</dbReference>
<evidence type="ECO:0000313" key="8">
    <source>
        <dbReference type="Proteomes" id="UP001140091"/>
    </source>
</evidence>
<dbReference type="GO" id="GO:0007188">
    <property type="term" value="P:adenylate cyclase-modulating G protein-coupled receptor signaling pathway"/>
    <property type="evidence" value="ECO:0007669"/>
    <property type="project" value="TreeGrafter"/>
</dbReference>
<dbReference type="Proteomes" id="UP001140091">
    <property type="component" value="Unassembled WGS sequence"/>
</dbReference>
<dbReference type="GO" id="GO:0005737">
    <property type="term" value="C:cytoplasm"/>
    <property type="evidence" value="ECO:0007669"/>
    <property type="project" value="TreeGrafter"/>
</dbReference>
<dbReference type="Pfam" id="PF00503">
    <property type="entry name" value="G-alpha"/>
    <property type="match status" value="1"/>
</dbReference>
<name>A0A9W8ME87_9AGAR</name>
<organism evidence="7 8">
    <name type="scientific">Candolleomyces eurysporus</name>
    <dbReference type="NCBI Taxonomy" id="2828524"/>
    <lineage>
        <taxon>Eukaryota</taxon>
        <taxon>Fungi</taxon>
        <taxon>Dikarya</taxon>
        <taxon>Basidiomycota</taxon>
        <taxon>Agaricomycotina</taxon>
        <taxon>Agaricomycetes</taxon>
        <taxon>Agaricomycetidae</taxon>
        <taxon>Agaricales</taxon>
        <taxon>Agaricineae</taxon>
        <taxon>Psathyrellaceae</taxon>
        <taxon>Candolleomyces</taxon>
    </lineage>
</organism>
<dbReference type="GO" id="GO:0046872">
    <property type="term" value="F:metal ion binding"/>
    <property type="evidence" value="ECO:0007669"/>
    <property type="project" value="UniProtKB-KW"/>
</dbReference>
<evidence type="ECO:0000256" key="4">
    <source>
        <dbReference type="ARBA" id="ARBA00023224"/>
    </source>
</evidence>
<feature type="binding site" evidence="5">
    <location>
        <begin position="19"/>
        <end position="25"/>
    </location>
    <ligand>
        <name>GTP</name>
        <dbReference type="ChEBI" id="CHEBI:37565"/>
    </ligand>
</feature>
<dbReference type="InterPro" id="IPR001019">
    <property type="entry name" value="Gprotein_alpha_su"/>
</dbReference>
<keyword evidence="2 5" id="KW-0547">Nucleotide-binding</keyword>
<feature type="non-terminal residue" evidence="7">
    <location>
        <position position="89"/>
    </location>
</feature>
<dbReference type="EMBL" id="JANBPK010001189">
    <property type="protein sequence ID" value="KAJ2925404.1"/>
    <property type="molecule type" value="Genomic_DNA"/>
</dbReference>
<dbReference type="PROSITE" id="PS51882">
    <property type="entry name" value="G_ALPHA"/>
    <property type="match status" value="1"/>
</dbReference>
<dbReference type="GO" id="GO:0031683">
    <property type="term" value="F:G-protein beta/gamma-subunit complex binding"/>
    <property type="evidence" value="ECO:0007669"/>
    <property type="project" value="InterPro"/>
</dbReference>
<evidence type="ECO:0000313" key="7">
    <source>
        <dbReference type="EMBL" id="KAJ2925404.1"/>
    </source>
</evidence>
<dbReference type="InterPro" id="IPR027417">
    <property type="entry name" value="P-loop_NTPase"/>
</dbReference>
<protein>
    <submittedName>
        <fullName evidence="7">Uncharacterized protein</fullName>
    </submittedName>
</protein>
<evidence type="ECO:0000256" key="1">
    <source>
        <dbReference type="ARBA" id="ARBA00022723"/>
    </source>
</evidence>